<evidence type="ECO:0000256" key="2">
    <source>
        <dbReference type="ARBA" id="ARBA00022490"/>
    </source>
</evidence>
<sequence length="304" mass="33346">MSSAPDEHLVADFLTHLRVERNRSDHTVRAYGGDLEALSGFLAERGVDRWDDVALADLRSWLASMDEAGAAKSTIARRATSVRAFFRWAVRRGALAQDPALRLQSPKKSKTLPGVLRQSTAGELMDVAAVAADDADPVHLRDRAALELLYSSGLRIGELVGLDIDDVDRERMVVRVLGKGNKERTVPFGRPVARALDAWLDTGRPQLATATSGPAVFLGRRGARVDPRTVRRSLENLLRHVPDAPELSPHGLRHSAATHMLEGGADLRMVQEMLGHSSLATTQVYTHVSVERLRRSFSQAHPRA</sequence>
<accession>A0A3D9UVM9</accession>
<dbReference type="AlphaFoldDB" id="A0A3D9UVM9"/>
<dbReference type="GO" id="GO:0006313">
    <property type="term" value="P:DNA transposition"/>
    <property type="evidence" value="ECO:0007669"/>
    <property type="project" value="UniProtKB-UniRule"/>
</dbReference>
<dbReference type="InterPro" id="IPR044068">
    <property type="entry name" value="CB"/>
</dbReference>
<dbReference type="Gene3D" id="1.10.443.10">
    <property type="entry name" value="Intergrase catalytic core"/>
    <property type="match status" value="1"/>
</dbReference>
<proteinExistence type="inferred from homology"/>
<evidence type="ECO:0000313" key="12">
    <source>
        <dbReference type="EMBL" id="REF30675.1"/>
    </source>
</evidence>
<evidence type="ECO:0000256" key="5">
    <source>
        <dbReference type="ARBA" id="ARBA00022908"/>
    </source>
</evidence>
<evidence type="ECO:0000259" key="10">
    <source>
        <dbReference type="PROSITE" id="PS51898"/>
    </source>
</evidence>
<comment type="function">
    <text evidence="9">Site-specific tyrosine recombinase, which acts by catalyzing the cutting and rejoining of the recombining DNA molecules. The XerC-XerD complex is essential to convert dimers of the bacterial chromosome into monomers to permit their segregation at cell division. It also contributes to the segregational stability of plasmids.</text>
</comment>
<evidence type="ECO:0000256" key="8">
    <source>
        <dbReference type="ARBA" id="ARBA00023306"/>
    </source>
</evidence>
<feature type="domain" description="Tyr recombinase" evidence="10">
    <location>
        <begin position="111"/>
        <end position="298"/>
    </location>
</feature>
<dbReference type="HAMAP" id="MF_01808">
    <property type="entry name" value="Recomb_XerC_XerD"/>
    <property type="match status" value="1"/>
</dbReference>
<keyword evidence="13" id="KW-1185">Reference proteome</keyword>
<gene>
    <name evidence="9" type="primary">xerC</name>
    <name evidence="12" type="ORF">DFJ65_1690</name>
</gene>
<dbReference type="GO" id="GO:0051301">
    <property type="term" value="P:cell division"/>
    <property type="evidence" value="ECO:0007669"/>
    <property type="project" value="UniProtKB-KW"/>
</dbReference>
<feature type="active site" description="O-(3'-phospho-DNA)-tyrosine intermediate" evidence="9">
    <location>
        <position position="285"/>
    </location>
</feature>
<evidence type="ECO:0000256" key="9">
    <source>
        <dbReference type="HAMAP-Rule" id="MF_01808"/>
    </source>
</evidence>
<dbReference type="SUPFAM" id="SSF56349">
    <property type="entry name" value="DNA breaking-rejoining enzymes"/>
    <property type="match status" value="1"/>
</dbReference>
<keyword evidence="6 9" id="KW-0238">DNA-binding</keyword>
<dbReference type="Pfam" id="PF00589">
    <property type="entry name" value="Phage_integrase"/>
    <property type="match status" value="1"/>
</dbReference>
<evidence type="ECO:0000256" key="3">
    <source>
        <dbReference type="ARBA" id="ARBA00022618"/>
    </source>
</evidence>
<evidence type="ECO:0000256" key="7">
    <source>
        <dbReference type="ARBA" id="ARBA00023172"/>
    </source>
</evidence>
<dbReference type="InterPro" id="IPR013762">
    <property type="entry name" value="Integrase-like_cat_sf"/>
</dbReference>
<protein>
    <recommendedName>
        <fullName evidence="9">Tyrosine recombinase XerC</fullName>
    </recommendedName>
</protein>
<comment type="subcellular location">
    <subcellularLocation>
        <location evidence="1 9">Cytoplasm</location>
    </subcellularLocation>
</comment>
<dbReference type="InterPro" id="IPR002104">
    <property type="entry name" value="Integrase_catalytic"/>
</dbReference>
<dbReference type="PROSITE" id="PS51898">
    <property type="entry name" value="TYR_RECOMBINASE"/>
    <property type="match status" value="1"/>
</dbReference>
<feature type="active site" evidence="9">
    <location>
        <position position="276"/>
    </location>
</feature>
<comment type="subunit">
    <text evidence="9">Forms a cyclic heterotetrameric complex composed of two molecules of XerC and two molecules of XerD.</text>
</comment>
<dbReference type="GO" id="GO:0009037">
    <property type="term" value="F:tyrosine-based site-specific recombinase activity"/>
    <property type="evidence" value="ECO:0007669"/>
    <property type="project" value="UniProtKB-UniRule"/>
</dbReference>
<dbReference type="GO" id="GO:0005737">
    <property type="term" value="C:cytoplasm"/>
    <property type="evidence" value="ECO:0007669"/>
    <property type="project" value="UniProtKB-SubCell"/>
</dbReference>
<evidence type="ECO:0000256" key="4">
    <source>
        <dbReference type="ARBA" id="ARBA00022829"/>
    </source>
</evidence>
<keyword evidence="8 9" id="KW-0131">Cell cycle</keyword>
<dbReference type="InterPro" id="IPR010998">
    <property type="entry name" value="Integrase_recombinase_N"/>
</dbReference>
<name>A0A3D9UVM9_9MICO</name>
<dbReference type="InterPro" id="IPR050090">
    <property type="entry name" value="Tyrosine_recombinase_XerCD"/>
</dbReference>
<comment type="caution">
    <text evidence="12">The sequence shown here is derived from an EMBL/GenBank/DDBJ whole genome shotgun (WGS) entry which is preliminary data.</text>
</comment>
<keyword evidence="5 9" id="KW-0229">DNA integration</keyword>
<keyword evidence="3 9" id="KW-0132">Cell division</keyword>
<dbReference type="InterPro" id="IPR023009">
    <property type="entry name" value="Tyrosine_recombinase_XerC/XerD"/>
</dbReference>
<keyword evidence="2 9" id="KW-0963">Cytoplasm</keyword>
<feature type="domain" description="Core-binding (CB)" evidence="11">
    <location>
        <begin position="4"/>
        <end position="90"/>
    </location>
</feature>
<dbReference type="InterPro" id="IPR004107">
    <property type="entry name" value="Integrase_SAM-like_N"/>
</dbReference>
<evidence type="ECO:0000256" key="6">
    <source>
        <dbReference type="ARBA" id="ARBA00023125"/>
    </source>
</evidence>
<feature type="active site" evidence="9">
    <location>
        <position position="250"/>
    </location>
</feature>
<feature type="active site" evidence="9">
    <location>
        <position position="179"/>
    </location>
</feature>
<keyword evidence="7 9" id="KW-0233">DNA recombination</keyword>
<dbReference type="Pfam" id="PF02899">
    <property type="entry name" value="Phage_int_SAM_1"/>
    <property type="match status" value="1"/>
</dbReference>
<feature type="active site" evidence="9">
    <location>
        <position position="155"/>
    </location>
</feature>
<comment type="similarity">
    <text evidence="9">Belongs to the 'phage' integrase family. XerC subfamily.</text>
</comment>
<keyword evidence="4 9" id="KW-0159">Chromosome partition</keyword>
<feature type="active site" evidence="9">
    <location>
        <position position="253"/>
    </location>
</feature>
<dbReference type="RefSeq" id="WP_115922631.1">
    <property type="nucleotide sequence ID" value="NZ_QTUA01000001.1"/>
</dbReference>
<dbReference type="GO" id="GO:0003677">
    <property type="term" value="F:DNA binding"/>
    <property type="evidence" value="ECO:0007669"/>
    <property type="project" value="UniProtKB-UniRule"/>
</dbReference>
<dbReference type="EMBL" id="QTUA01000001">
    <property type="protein sequence ID" value="REF30675.1"/>
    <property type="molecule type" value="Genomic_DNA"/>
</dbReference>
<dbReference type="OrthoDB" id="9801717at2"/>
<dbReference type="InterPro" id="IPR011010">
    <property type="entry name" value="DNA_brk_join_enz"/>
</dbReference>
<dbReference type="Gene3D" id="1.10.150.130">
    <property type="match status" value="1"/>
</dbReference>
<dbReference type="CDD" id="cd00798">
    <property type="entry name" value="INT_XerDC_C"/>
    <property type="match status" value="1"/>
</dbReference>
<evidence type="ECO:0000256" key="1">
    <source>
        <dbReference type="ARBA" id="ARBA00004496"/>
    </source>
</evidence>
<organism evidence="12 13">
    <name type="scientific">Calidifontibacter indicus</name>
    <dbReference type="NCBI Taxonomy" id="419650"/>
    <lineage>
        <taxon>Bacteria</taxon>
        <taxon>Bacillati</taxon>
        <taxon>Actinomycetota</taxon>
        <taxon>Actinomycetes</taxon>
        <taxon>Micrococcales</taxon>
        <taxon>Dermacoccaceae</taxon>
        <taxon>Calidifontibacter</taxon>
    </lineage>
</organism>
<dbReference type="PANTHER" id="PTHR30349">
    <property type="entry name" value="PHAGE INTEGRASE-RELATED"/>
    <property type="match status" value="1"/>
</dbReference>
<dbReference type="Proteomes" id="UP000256253">
    <property type="component" value="Unassembled WGS sequence"/>
</dbReference>
<dbReference type="NCBIfam" id="NF001399">
    <property type="entry name" value="PRK00283.1"/>
    <property type="match status" value="1"/>
</dbReference>
<dbReference type="PANTHER" id="PTHR30349:SF77">
    <property type="entry name" value="TYROSINE RECOMBINASE XERC"/>
    <property type="match status" value="1"/>
</dbReference>
<dbReference type="GO" id="GO:0007059">
    <property type="term" value="P:chromosome segregation"/>
    <property type="evidence" value="ECO:0007669"/>
    <property type="project" value="UniProtKB-UniRule"/>
</dbReference>
<dbReference type="PROSITE" id="PS51900">
    <property type="entry name" value="CB"/>
    <property type="match status" value="1"/>
</dbReference>
<evidence type="ECO:0000313" key="13">
    <source>
        <dbReference type="Proteomes" id="UP000256253"/>
    </source>
</evidence>
<evidence type="ECO:0000259" key="11">
    <source>
        <dbReference type="PROSITE" id="PS51900"/>
    </source>
</evidence>
<reference evidence="12 13" key="1">
    <citation type="submission" date="2018-08" db="EMBL/GenBank/DDBJ databases">
        <title>Sequencing the genomes of 1000 actinobacteria strains.</title>
        <authorList>
            <person name="Klenk H.-P."/>
        </authorList>
    </citation>
    <scope>NUCLEOTIDE SEQUENCE [LARGE SCALE GENOMIC DNA]</scope>
    <source>
        <strain evidence="12 13">DSM 22967</strain>
    </source>
</reference>